<comment type="cofactor">
    <cofactor evidence="1 5">
        <name>FAD</name>
        <dbReference type="ChEBI" id="CHEBI:57692"/>
    </cofactor>
</comment>
<dbReference type="PROSITE" id="PS00624">
    <property type="entry name" value="GMC_OXRED_2"/>
    <property type="match status" value="1"/>
</dbReference>
<sequence length="564" mass="61789">MTRFTNIIIGGGTAGCLLANRLASDPTRRVLLVEGGGTNGYYPWFHVPIGYLYCIGNPRADWMYRTAPCDGLHGRSLLYPRGKVLGGCSAINGMIYMRGQSDDYNQWAAAVKDKTWSWDEMLPLFKRHECHHAGATEFHGGNGELHVSKQRLNWDLLDRFQDSVQEAGIPLSTDFNEGNNNGVGYFEVTQRRGLRWSSRSAFIPKNFIRSHSNLVVKCNRTADHLVYYPSFHNRVAGIRLVDSDRAIASAETSEEILLDSSDSRSEVILCAGAIGTPAILLRSGIGPEKELERLRMQSGSHNAHFQSRAIIPGVGQNLQDHLQIRTVFEISGLNSLNSIARQPFRAISAGLEYMVKQTGPLSMAPSQLGLFTNTSSSNKASPNVEFHVQPLSLDAFGSPLHNFPAITVSVCNLNPTSRGSVTLPSLSPHDAPIIQPNYLSTDEDRLVSAESILLARRLARETSFGRHVTREHFPGEEYRSSLGVEELAKAAGRIGTTIFHPSGTCKLGSDEDPTSVVDSQLRLRGIEGVRIADASVMPTITSGNTNAPTLVIAEKLAHMIKTTQ</sequence>
<dbReference type="GO" id="GO:0050660">
    <property type="term" value="F:flavin adenine dinucleotide binding"/>
    <property type="evidence" value="ECO:0007669"/>
    <property type="project" value="InterPro"/>
</dbReference>
<dbReference type="SUPFAM" id="SSF51905">
    <property type="entry name" value="FAD/NAD(P)-binding domain"/>
    <property type="match status" value="1"/>
</dbReference>
<dbReference type="PIRSF" id="PIRSF000137">
    <property type="entry name" value="Alcohol_oxidase"/>
    <property type="match status" value="1"/>
</dbReference>
<feature type="domain" description="Glucose-methanol-choline oxidoreductase N-terminal" evidence="6">
    <location>
        <begin position="272"/>
        <end position="286"/>
    </location>
</feature>
<organism evidence="7 8">
    <name type="scientific">Bodo saltans</name>
    <name type="common">Flagellated protozoan</name>
    <dbReference type="NCBI Taxonomy" id="75058"/>
    <lineage>
        <taxon>Eukaryota</taxon>
        <taxon>Discoba</taxon>
        <taxon>Euglenozoa</taxon>
        <taxon>Kinetoplastea</taxon>
        <taxon>Metakinetoplastina</taxon>
        <taxon>Eubodonida</taxon>
        <taxon>Bodonidae</taxon>
        <taxon>Bodo</taxon>
    </lineage>
</organism>
<gene>
    <name evidence="7" type="ORF">BSAL_33125</name>
</gene>
<keyword evidence="3" id="KW-0285">Flavoprotein</keyword>
<dbReference type="Gene3D" id="3.30.560.10">
    <property type="entry name" value="Glucose Oxidase, domain 3"/>
    <property type="match status" value="1"/>
</dbReference>
<dbReference type="OrthoDB" id="269227at2759"/>
<protein>
    <submittedName>
        <fullName evidence="7">Choline dehydrogenase lipoprotein oxidoreductase, putative</fullName>
    </submittedName>
</protein>
<dbReference type="Pfam" id="PF00732">
    <property type="entry name" value="GMC_oxred_N"/>
    <property type="match status" value="1"/>
</dbReference>
<dbReference type="PANTHER" id="PTHR11552:SF147">
    <property type="entry name" value="CHOLINE DEHYDROGENASE, MITOCHONDRIAL"/>
    <property type="match status" value="1"/>
</dbReference>
<feature type="binding site" evidence="5">
    <location>
        <position position="84"/>
    </location>
    <ligand>
        <name>FAD</name>
        <dbReference type="ChEBI" id="CHEBI:57692"/>
    </ligand>
</feature>
<keyword evidence="4 5" id="KW-0274">FAD</keyword>
<dbReference type="GO" id="GO:0016614">
    <property type="term" value="F:oxidoreductase activity, acting on CH-OH group of donors"/>
    <property type="evidence" value="ECO:0007669"/>
    <property type="project" value="InterPro"/>
</dbReference>
<accession>A0A0S4JRE2</accession>
<dbReference type="Pfam" id="PF05199">
    <property type="entry name" value="GMC_oxred_C"/>
    <property type="match status" value="1"/>
</dbReference>
<evidence type="ECO:0000313" key="7">
    <source>
        <dbReference type="EMBL" id="CUG91647.1"/>
    </source>
</evidence>
<dbReference type="InterPro" id="IPR036188">
    <property type="entry name" value="FAD/NAD-bd_sf"/>
</dbReference>
<evidence type="ECO:0000256" key="5">
    <source>
        <dbReference type="PIRSR" id="PIRSR000137-2"/>
    </source>
</evidence>
<dbReference type="Gene3D" id="3.50.50.60">
    <property type="entry name" value="FAD/NAD(P)-binding domain"/>
    <property type="match status" value="1"/>
</dbReference>
<reference evidence="8" key="1">
    <citation type="submission" date="2015-09" db="EMBL/GenBank/DDBJ databases">
        <authorList>
            <consortium name="Pathogen Informatics"/>
        </authorList>
    </citation>
    <scope>NUCLEOTIDE SEQUENCE [LARGE SCALE GENOMIC DNA]</scope>
    <source>
        <strain evidence="8">Lake Konstanz</strain>
    </source>
</reference>
<proteinExistence type="inferred from homology"/>
<keyword evidence="7" id="KW-0449">Lipoprotein</keyword>
<comment type="similarity">
    <text evidence="2">Belongs to the GMC oxidoreductase family.</text>
</comment>
<evidence type="ECO:0000259" key="6">
    <source>
        <dbReference type="PROSITE" id="PS00624"/>
    </source>
</evidence>
<evidence type="ECO:0000256" key="2">
    <source>
        <dbReference type="ARBA" id="ARBA00010790"/>
    </source>
</evidence>
<dbReference type="AlphaFoldDB" id="A0A0S4JRE2"/>
<dbReference type="PANTHER" id="PTHR11552">
    <property type="entry name" value="GLUCOSE-METHANOL-CHOLINE GMC OXIDOREDUCTASE"/>
    <property type="match status" value="1"/>
</dbReference>
<dbReference type="Proteomes" id="UP000051952">
    <property type="component" value="Unassembled WGS sequence"/>
</dbReference>
<evidence type="ECO:0000256" key="4">
    <source>
        <dbReference type="ARBA" id="ARBA00022827"/>
    </source>
</evidence>
<dbReference type="InterPro" id="IPR007867">
    <property type="entry name" value="GMC_OxRtase_C"/>
</dbReference>
<dbReference type="EMBL" id="CYKH01001947">
    <property type="protein sequence ID" value="CUG91647.1"/>
    <property type="molecule type" value="Genomic_DNA"/>
</dbReference>
<dbReference type="OMA" id="NYPWIHI"/>
<dbReference type="PROSITE" id="PS51257">
    <property type="entry name" value="PROKAR_LIPOPROTEIN"/>
    <property type="match status" value="1"/>
</dbReference>
<evidence type="ECO:0000256" key="1">
    <source>
        <dbReference type="ARBA" id="ARBA00001974"/>
    </source>
</evidence>
<evidence type="ECO:0000256" key="3">
    <source>
        <dbReference type="ARBA" id="ARBA00022630"/>
    </source>
</evidence>
<dbReference type="InterPro" id="IPR012132">
    <property type="entry name" value="GMC_OxRdtase"/>
</dbReference>
<dbReference type="VEuPathDB" id="TriTrypDB:BSAL_33125"/>
<dbReference type="SUPFAM" id="SSF54373">
    <property type="entry name" value="FAD-linked reductases, C-terminal domain"/>
    <property type="match status" value="1"/>
</dbReference>
<dbReference type="InterPro" id="IPR000172">
    <property type="entry name" value="GMC_OxRdtase_N"/>
</dbReference>
<name>A0A0S4JRE2_BODSA</name>
<keyword evidence="8" id="KW-1185">Reference proteome</keyword>
<evidence type="ECO:0000313" key="8">
    <source>
        <dbReference type="Proteomes" id="UP000051952"/>
    </source>
</evidence>